<dbReference type="FunFam" id="1.10.540.10:FF:000025">
    <property type="entry name" value="Related to Dibenzothiophene desulfurization enzyme C"/>
    <property type="match status" value="1"/>
</dbReference>
<dbReference type="Pfam" id="PF08028">
    <property type="entry name" value="Acyl-CoA_dh_2"/>
    <property type="match status" value="1"/>
</dbReference>
<dbReference type="Gene3D" id="1.20.140.10">
    <property type="entry name" value="Butyryl-CoA Dehydrogenase, subunit A, domain 3"/>
    <property type="match status" value="1"/>
</dbReference>
<accession>A0A4R4VVQ2</accession>
<dbReference type="GO" id="GO:0008470">
    <property type="term" value="F:3-methylbutanoyl-CoA dehydrogenase activity"/>
    <property type="evidence" value="ECO:0007669"/>
    <property type="project" value="TreeGrafter"/>
</dbReference>
<proteinExistence type="predicted"/>
<gene>
    <name evidence="5" type="ORF">E1181_07405</name>
</gene>
<feature type="domain" description="Acyl-CoA dehydrogenase/oxidase N-terminal" evidence="3">
    <location>
        <begin position="25"/>
        <end position="113"/>
    </location>
</feature>
<organism evidence="5 6">
    <name type="scientific">Saccharopolyspora terrae</name>
    <dbReference type="NCBI Taxonomy" id="2530384"/>
    <lineage>
        <taxon>Bacteria</taxon>
        <taxon>Bacillati</taxon>
        <taxon>Actinomycetota</taxon>
        <taxon>Actinomycetes</taxon>
        <taxon>Pseudonocardiales</taxon>
        <taxon>Pseudonocardiaceae</taxon>
        <taxon>Saccharopolyspora</taxon>
    </lineage>
</organism>
<evidence type="ECO:0000259" key="4">
    <source>
        <dbReference type="Pfam" id="PF08028"/>
    </source>
</evidence>
<dbReference type="Gene3D" id="2.40.110.10">
    <property type="entry name" value="Butyryl-CoA Dehydrogenase, subunit A, domain 2"/>
    <property type="match status" value="1"/>
</dbReference>
<protein>
    <submittedName>
        <fullName evidence="5">Monooxygenase</fullName>
    </submittedName>
</protein>
<evidence type="ECO:0000256" key="2">
    <source>
        <dbReference type="ARBA" id="ARBA00023002"/>
    </source>
</evidence>
<comment type="caution">
    <text evidence="5">The sequence shown here is derived from an EMBL/GenBank/DDBJ whole genome shotgun (WGS) entry which is preliminary data.</text>
</comment>
<dbReference type="Pfam" id="PF02771">
    <property type="entry name" value="Acyl-CoA_dh_N"/>
    <property type="match status" value="1"/>
</dbReference>
<dbReference type="Gene3D" id="1.10.540.10">
    <property type="entry name" value="Acyl-CoA dehydrogenase/oxidase, N-terminal domain"/>
    <property type="match status" value="1"/>
</dbReference>
<dbReference type="FunFam" id="2.40.110.10:FF:000020">
    <property type="entry name" value="Putative acyl-CoA dehydrogenase YdbM"/>
    <property type="match status" value="1"/>
</dbReference>
<dbReference type="InterPro" id="IPR013786">
    <property type="entry name" value="AcylCoA_DH/ox_N"/>
</dbReference>
<dbReference type="PANTHER" id="PTHR43884">
    <property type="entry name" value="ACYL-COA DEHYDROGENASE"/>
    <property type="match status" value="1"/>
</dbReference>
<dbReference type="InterPro" id="IPR009100">
    <property type="entry name" value="AcylCoA_DH/oxidase_NM_dom_sf"/>
</dbReference>
<name>A0A4R4VVQ2_9PSEU</name>
<evidence type="ECO:0000313" key="6">
    <source>
        <dbReference type="Proteomes" id="UP000295674"/>
    </source>
</evidence>
<dbReference type="EMBL" id="SMKS01000007">
    <property type="protein sequence ID" value="TDD08367.1"/>
    <property type="molecule type" value="Genomic_DNA"/>
</dbReference>
<dbReference type="RefSeq" id="WP_132673196.1">
    <property type="nucleotide sequence ID" value="NZ_SMKS01000007.1"/>
</dbReference>
<sequence length="406" mass="44731">MTTTEQRRFTTRPDTAQGWLDRAREVAGVLAETALSRDRANETPHEEVRLLKESGLVTLLGPREHGGAGETWQTAYRVIREVAKGDGSIGQLLGYHYLWAWAARLVATPEQIAEVEQLYTSNEFFFGGAVNPRDDDLVITDEGDTLVYRGRKSFSTGSKVSDLTVLEGVLEGTDTHVFAIVPSQQEAIVYGDDWDNLGQRLTESGSVRIDGVRVPWASAAGFVDKQFQALTYNTLNVPTIQLVFANFYLGIAQAALEAGLSYTAGNTRAWPYGGDNKESAGEEFYVLDGYGDLQAKLWAVEALVDKAGEEISAVLHAEREALTEQQRGDVAVRIAAAKQRVIDVGLEIATRVFELTGARASSNSVGLDIYWRNLRTHSLHDPVAYKRVEVGRYALLGEVPEPTWYT</sequence>
<dbReference type="InterPro" id="IPR037069">
    <property type="entry name" value="AcylCoA_DH/ox_N_sf"/>
</dbReference>
<dbReference type="InterPro" id="IPR046373">
    <property type="entry name" value="Acyl-CoA_Oxase/DH_mid-dom_sf"/>
</dbReference>
<dbReference type="PIRSF" id="PIRSF016578">
    <property type="entry name" value="HsaA"/>
    <property type="match status" value="1"/>
</dbReference>
<dbReference type="GO" id="GO:0050660">
    <property type="term" value="F:flavin adenine dinucleotide binding"/>
    <property type="evidence" value="ECO:0007669"/>
    <property type="project" value="InterPro"/>
</dbReference>
<evidence type="ECO:0000259" key="3">
    <source>
        <dbReference type="Pfam" id="PF02771"/>
    </source>
</evidence>
<dbReference type="GO" id="GO:0004497">
    <property type="term" value="F:monooxygenase activity"/>
    <property type="evidence" value="ECO:0007669"/>
    <property type="project" value="UniProtKB-KW"/>
</dbReference>
<dbReference type="GO" id="GO:0006552">
    <property type="term" value="P:L-leucine catabolic process"/>
    <property type="evidence" value="ECO:0007669"/>
    <property type="project" value="TreeGrafter"/>
</dbReference>
<dbReference type="InterPro" id="IPR036250">
    <property type="entry name" value="AcylCo_DH-like_C"/>
</dbReference>
<reference evidence="5 6" key="1">
    <citation type="submission" date="2019-03" db="EMBL/GenBank/DDBJ databases">
        <title>Draft genome sequences of novel Actinobacteria.</title>
        <authorList>
            <person name="Sahin N."/>
            <person name="Ay H."/>
            <person name="Saygin H."/>
        </authorList>
    </citation>
    <scope>NUCLEOTIDE SEQUENCE [LARGE SCALE GENOMIC DNA]</scope>
    <source>
        <strain evidence="5 6">16K309</strain>
    </source>
</reference>
<keyword evidence="6" id="KW-1185">Reference proteome</keyword>
<keyword evidence="5" id="KW-0503">Monooxygenase</keyword>
<feature type="domain" description="Acyl-CoA dehydrogenase C-terminal" evidence="4">
    <location>
        <begin position="242"/>
        <end position="380"/>
    </location>
</feature>
<dbReference type="OrthoDB" id="571684at2"/>
<dbReference type="SUPFAM" id="SSF56645">
    <property type="entry name" value="Acyl-CoA dehydrogenase NM domain-like"/>
    <property type="match status" value="1"/>
</dbReference>
<evidence type="ECO:0000313" key="5">
    <source>
        <dbReference type="EMBL" id="TDD08367.1"/>
    </source>
</evidence>
<dbReference type="PANTHER" id="PTHR43884:SF12">
    <property type="entry name" value="ISOVALERYL-COA DEHYDROGENASE, MITOCHONDRIAL-RELATED"/>
    <property type="match status" value="1"/>
</dbReference>
<dbReference type="SUPFAM" id="SSF47203">
    <property type="entry name" value="Acyl-CoA dehydrogenase C-terminal domain-like"/>
    <property type="match status" value="1"/>
</dbReference>
<dbReference type="InterPro" id="IPR013107">
    <property type="entry name" value="Acyl-CoA_DH_C"/>
</dbReference>
<keyword evidence="2" id="KW-0560">Oxidoreductase</keyword>
<evidence type="ECO:0000256" key="1">
    <source>
        <dbReference type="ARBA" id="ARBA00022630"/>
    </source>
</evidence>
<dbReference type="Proteomes" id="UP000295674">
    <property type="component" value="Unassembled WGS sequence"/>
</dbReference>
<dbReference type="AlphaFoldDB" id="A0A4R4VVQ2"/>
<keyword evidence="1" id="KW-0285">Flavoprotein</keyword>